<evidence type="ECO:0000256" key="7">
    <source>
        <dbReference type="SAM" id="MobiDB-lite"/>
    </source>
</evidence>
<dbReference type="InterPro" id="IPR048800">
    <property type="entry name" value="Cac1-like_C"/>
</dbReference>
<evidence type="ECO:0000259" key="9">
    <source>
        <dbReference type="Pfam" id="PF12253"/>
    </source>
</evidence>
<comment type="subcellular location">
    <subcellularLocation>
        <location evidence="1">Nucleus</location>
    </subcellularLocation>
</comment>
<comment type="caution">
    <text evidence="11">The sequence shown here is derived from an EMBL/GenBank/DDBJ whole genome shotgun (WGS) entry which is preliminary data.</text>
</comment>
<evidence type="ECO:0000259" key="10">
    <source>
        <dbReference type="Pfam" id="PF21796"/>
    </source>
</evidence>
<feature type="domain" description="Chromatin assembly factor 1 subunit Cac1-like C-terminal" evidence="10">
    <location>
        <begin position="549"/>
        <end position="604"/>
    </location>
</feature>
<keyword evidence="2" id="KW-0235">DNA replication</keyword>
<keyword evidence="5" id="KW-0234">DNA repair</keyword>
<keyword evidence="4" id="KW-0143">Chaperone</keyword>
<dbReference type="InterPro" id="IPR022043">
    <property type="entry name" value="CAF1A_DD"/>
</dbReference>
<feature type="domain" description="Chromatin assembly factor 1 p150 subunit acidic region" evidence="8">
    <location>
        <begin position="79"/>
        <end position="170"/>
    </location>
</feature>
<evidence type="ECO:0000259" key="8">
    <source>
        <dbReference type="Pfam" id="PF11600"/>
    </source>
</evidence>
<dbReference type="EMBL" id="JAPDRL010000082">
    <property type="protein sequence ID" value="KAJ9658838.1"/>
    <property type="molecule type" value="Genomic_DNA"/>
</dbReference>
<evidence type="ECO:0000256" key="3">
    <source>
        <dbReference type="ARBA" id="ARBA00022763"/>
    </source>
</evidence>
<accession>A0ABQ9NMS7</accession>
<evidence type="ECO:0000313" key="11">
    <source>
        <dbReference type="EMBL" id="KAJ9658838.1"/>
    </source>
</evidence>
<keyword evidence="6" id="KW-0539">Nucleus</keyword>
<dbReference type="Pfam" id="PF11600">
    <property type="entry name" value="CAF1A_acidic"/>
    <property type="match status" value="1"/>
</dbReference>
<evidence type="ECO:0000313" key="12">
    <source>
        <dbReference type="Proteomes" id="UP001172684"/>
    </source>
</evidence>
<dbReference type="Proteomes" id="UP001172684">
    <property type="component" value="Unassembled WGS sequence"/>
</dbReference>
<feature type="domain" description="Chromatin assembly factor 1 subunit A dimerization" evidence="9">
    <location>
        <begin position="320"/>
        <end position="390"/>
    </location>
</feature>
<dbReference type="PANTHER" id="PTHR15272:SF0">
    <property type="entry name" value="CHROMATIN ASSEMBLY FACTOR 1 SUBUNIT A"/>
    <property type="match status" value="1"/>
</dbReference>
<sequence length="608" mass="68393">MSEPQTGNASPNSRKRSLPEEDLGVPSTPSVLSVDRSPLLSRNAGSQENPYDLSGNDSVPGERHDSAGSTNNDAVPTKRRKLTVQEKEEKKREKEEKERQRAEQRAKRDEEKQLKGEERRKKNEEKEEKQRQKDLEKQQKEEALRKKERSQMRLASFFTKPATPQSSRPSLARSEPSAPDVKGKSVSFVAIDNPQGSPPRTVSPHKKFFSEYELFFLPFELPSNVTCAPVNAFIRDDEEIQTKRRKLDHHIEEPLEESSLSIRFHVPQEQRQLRGERTPPVRQIMECLHGTSANPIDLTQDASTNRNRTPMDELLCIPMKYLHFGEDVRPPYYGTYTKIQSRHEGRRLARNPFSRTLPEADYSYDSEAEWEEPEEGEDLDSEDDEDVESVGSAEDMQGFLDDEDAVEAAKSRRGHIAGSLEPVCSGLHWEDAEGVLRPADPSATSVNFTGFRMGTLLESSPETMDPFSTVYWVPEPAAPSPAFTLALNARSDGSVNGHTNSFRQPLLERPDGKLNGANSRPRGRPAKEPPNGAPAVPKPPKRLVPPEVMEEFKLAVQGSDLTKLALVEMLKKRFPKIPKDAINNTLSTVAGRVGVREAEKRWVVIPDK</sequence>
<name>A0ABQ9NMS7_9PEZI</name>
<evidence type="ECO:0000256" key="1">
    <source>
        <dbReference type="ARBA" id="ARBA00004123"/>
    </source>
</evidence>
<feature type="compositionally biased region" description="Polar residues" evidence="7">
    <location>
        <begin position="1"/>
        <end position="12"/>
    </location>
</feature>
<evidence type="ECO:0000256" key="5">
    <source>
        <dbReference type="ARBA" id="ARBA00023204"/>
    </source>
</evidence>
<feature type="region of interest" description="Disordered" evidence="7">
    <location>
        <begin position="494"/>
        <end position="540"/>
    </location>
</feature>
<evidence type="ECO:0008006" key="13">
    <source>
        <dbReference type="Google" id="ProtNLM"/>
    </source>
</evidence>
<gene>
    <name evidence="11" type="ORF">H2201_007619</name>
</gene>
<evidence type="ECO:0000256" key="4">
    <source>
        <dbReference type="ARBA" id="ARBA00023186"/>
    </source>
</evidence>
<proteinExistence type="predicted"/>
<dbReference type="Pfam" id="PF12253">
    <property type="entry name" value="CAF1A_dimeriz"/>
    <property type="match status" value="1"/>
</dbReference>
<evidence type="ECO:0000256" key="2">
    <source>
        <dbReference type="ARBA" id="ARBA00022705"/>
    </source>
</evidence>
<feature type="region of interest" description="Disordered" evidence="7">
    <location>
        <begin position="1"/>
        <end position="183"/>
    </location>
</feature>
<feature type="region of interest" description="Disordered" evidence="7">
    <location>
        <begin position="341"/>
        <end position="399"/>
    </location>
</feature>
<feature type="compositionally biased region" description="Acidic residues" evidence="7">
    <location>
        <begin position="362"/>
        <end position="388"/>
    </location>
</feature>
<feature type="compositionally biased region" description="Polar residues" evidence="7">
    <location>
        <begin position="494"/>
        <end position="503"/>
    </location>
</feature>
<dbReference type="Pfam" id="PF21796">
    <property type="entry name" value="Cac1_C"/>
    <property type="match status" value="1"/>
</dbReference>
<dbReference type="PANTHER" id="PTHR15272">
    <property type="entry name" value="CHROMATIN ASSEMBLY FACTOR 1 SUBUNIT A CAF-1 SUBUNIT A"/>
    <property type="match status" value="1"/>
</dbReference>
<evidence type="ECO:0000256" key="6">
    <source>
        <dbReference type="ARBA" id="ARBA00023242"/>
    </source>
</evidence>
<protein>
    <recommendedName>
        <fullName evidence="13">Chromatin assembly factor 1 subunit A</fullName>
    </recommendedName>
</protein>
<keyword evidence="3" id="KW-0227">DNA damage</keyword>
<reference evidence="11" key="1">
    <citation type="submission" date="2022-10" db="EMBL/GenBank/DDBJ databases">
        <title>Culturing micro-colonial fungi from biological soil crusts in the Mojave desert and describing Neophaeococcomyces mojavensis, and introducing the new genera and species Taxawa tesnikishii.</title>
        <authorList>
            <person name="Kurbessoian T."/>
            <person name="Stajich J.E."/>
        </authorList>
    </citation>
    <scope>NUCLEOTIDE SEQUENCE</scope>
    <source>
        <strain evidence="11">TK_1</strain>
    </source>
</reference>
<dbReference type="InterPro" id="IPR021644">
    <property type="entry name" value="CAF-1_p150_acidic"/>
</dbReference>
<keyword evidence="12" id="KW-1185">Reference proteome</keyword>
<feature type="compositionally biased region" description="Basic and acidic residues" evidence="7">
    <location>
        <begin position="83"/>
        <end position="151"/>
    </location>
</feature>
<organism evidence="11 12">
    <name type="scientific">Coniosporium apollinis</name>
    <dbReference type="NCBI Taxonomy" id="61459"/>
    <lineage>
        <taxon>Eukaryota</taxon>
        <taxon>Fungi</taxon>
        <taxon>Dikarya</taxon>
        <taxon>Ascomycota</taxon>
        <taxon>Pezizomycotina</taxon>
        <taxon>Dothideomycetes</taxon>
        <taxon>Dothideomycetes incertae sedis</taxon>
        <taxon>Coniosporium</taxon>
    </lineage>
</organism>